<reference evidence="1" key="1">
    <citation type="submission" date="2021-09" db="EMBL/GenBank/DDBJ databases">
        <title>The genome of Mauremys mutica provides insights into the evolution of semi-aquatic lifestyle.</title>
        <authorList>
            <person name="Gong S."/>
            <person name="Gao Y."/>
        </authorList>
    </citation>
    <scope>NUCLEOTIDE SEQUENCE</scope>
    <source>
        <strain evidence="1">MM-2020</strain>
        <tissue evidence="1">Muscle</tissue>
    </source>
</reference>
<protein>
    <submittedName>
        <fullName evidence="1">Uncharacterized protein</fullName>
    </submittedName>
</protein>
<dbReference type="AlphaFoldDB" id="A0A9D3WVB2"/>
<name>A0A9D3WVB2_9SAUR</name>
<gene>
    <name evidence="1" type="ORF">KIL84_013317</name>
</gene>
<accession>A0A9D3WVB2</accession>
<organism evidence="1 2">
    <name type="scientific">Mauremys mutica</name>
    <name type="common">yellowpond turtle</name>
    <dbReference type="NCBI Taxonomy" id="74926"/>
    <lineage>
        <taxon>Eukaryota</taxon>
        <taxon>Metazoa</taxon>
        <taxon>Chordata</taxon>
        <taxon>Craniata</taxon>
        <taxon>Vertebrata</taxon>
        <taxon>Euteleostomi</taxon>
        <taxon>Archelosauria</taxon>
        <taxon>Testudinata</taxon>
        <taxon>Testudines</taxon>
        <taxon>Cryptodira</taxon>
        <taxon>Durocryptodira</taxon>
        <taxon>Testudinoidea</taxon>
        <taxon>Geoemydidae</taxon>
        <taxon>Geoemydinae</taxon>
        <taxon>Mauremys</taxon>
    </lineage>
</organism>
<comment type="caution">
    <text evidence="1">The sequence shown here is derived from an EMBL/GenBank/DDBJ whole genome shotgun (WGS) entry which is preliminary data.</text>
</comment>
<evidence type="ECO:0000313" key="1">
    <source>
        <dbReference type="EMBL" id="KAH1168727.1"/>
    </source>
</evidence>
<keyword evidence="2" id="KW-1185">Reference proteome</keyword>
<dbReference type="Proteomes" id="UP000827986">
    <property type="component" value="Unassembled WGS sequence"/>
</dbReference>
<evidence type="ECO:0000313" key="2">
    <source>
        <dbReference type="Proteomes" id="UP000827986"/>
    </source>
</evidence>
<proteinExistence type="predicted"/>
<sequence length="105" mass="12049">MASAIGVQLQIEGVNYDGKGITFFFFSPRKLKRLCTSKSERCIFNLPCSMTIRNCYSSWKSNVYSEYAMKILALILCIKPYKLISLAQSLFIANDFHFLGEEEQE</sequence>
<dbReference type="EMBL" id="JAHDVG010000485">
    <property type="protein sequence ID" value="KAH1168727.1"/>
    <property type="molecule type" value="Genomic_DNA"/>
</dbReference>